<evidence type="ECO:0000313" key="3">
    <source>
        <dbReference type="Proteomes" id="UP000569914"/>
    </source>
</evidence>
<organism evidence="2 3">
    <name type="scientific">Microlunatus parietis</name>
    <dbReference type="NCBI Taxonomy" id="682979"/>
    <lineage>
        <taxon>Bacteria</taxon>
        <taxon>Bacillati</taxon>
        <taxon>Actinomycetota</taxon>
        <taxon>Actinomycetes</taxon>
        <taxon>Propionibacteriales</taxon>
        <taxon>Propionibacteriaceae</taxon>
        <taxon>Microlunatus</taxon>
    </lineage>
</organism>
<keyword evidence="2" id="KW-0645">Protease</keyword>
<dbReference type="PANTHER" id="PTHR46825">
    <property type="entry name" value="D-ALANYL-D-ALANINE-CARBOXYPEPTIDASE/ENDOPEPTIDASE AMPH"/>
    <property type="match status" value="1"/>
</dbReference>
<sequence length="409" mass="43765">MRTERRRSRLGAAIGTVVLTVAACGSPASVPSDHETSTRASAAAPDYATALKPRLEHLAQEMLVTGAVVMVRSPDLGDWTTTIGTRRYRGTDPVQPTDHIRIGSVTKTWTGTVILQLVEEGRLALSDPVSQYRPDVPNGTKITIEQLLTMRSGLYNYTHSLEHNVAMDETPDRAWKPNELLALGYAEPVSFGPGRGWEYSNTNTVLLGVIAEQLTGKPLAEAIQERVLDRVGMTDSSFPAVTDAALPDDHARGYTYGTNVQTMKSPVLPEAVQAAAKAGTVAPMDVTDVNPSWAWSAGAGISTAADLAAYAVALTDGTLLGYKLQRQRLDSVEPVDPKDPEGPGYGLGLARFGSLYGHTGELPGYNTFVGHDPERKITVVIWTSLEPTPAGQAPATMLARSVIEALYSS</sequence>
<protein>
    <submittedName>
        <fullName evidence="2">D-alanyl-D-alanine carboxypeptidase</fullName>
        <ecNumber evidence="2">3.4.16.4</ecNumber>
    </submittedName>
</protein>
<dbReference type="EMBL" id="JACCBU010000001">
    <property type="protein sequence ID" value="NYE69825.1"/>
    <property type="molecule type" value="Genomic_DNA"/>
</dbReference>
<dbReference type="InterPro" id="IPR001466">
    <property type="entry name" value="Beta-lactam-related"/>
</dbReference>
<dbReference type="PROSITE" id="PS51257">
    <property type="entry name" value="PROKAR_LIPOPROTEIN"/>
    <property type="match status" value="1"/>
</dbReference>
<dbReference type="InterPro" id="IPR012338">
    <property type="entry name" value="Beta-lactam/transpept-like"/>
</dbReference>
<comment type="caution">
    <text evidence="2">The sequence shown here is derived from an EMBL/GenBank/DDBJ whole genome shotgun (WGS) entry which is preliminary data.</text>
</comment>
<dbReference type="Gene3D" id="3.40.710.10">
    <property type="entry name" value="DD-peptidase/beta-lactamase superfamily"/>
    <property type="match status" value="1"/>
</dbReference>
<dbReference type="Pfam" id="PF00144">
    <property type="entry name" value="Beta-lactamase"/>
    <property type="match status" value="1"/>
</dbReference>
<feature type="domain" description="Beta-lactamase-related" evidence="1">
    <location>
        <begin position="65"/>
        <end position="399"/>
    </location>
</feature>
<dbReference type="PANTHER" id="PTHR46825:SF7">
    <property type="entry name" value="D-ALANYL-D-ALANINE CARBOXYPEPTIDASE"/>
    <property type="match status" value="1"/>
</dbReference>
<accession>A0A7Y9LAQ1</accession>
<dbReference type="AlphaFoldDB" id="A0A7Y9LAQ1"/>
<dbReference type="GO" id="GO:0009002">
    <property type="term" value="F:serine-type D-Ala-D-Ala carboxypeptidase activity"/>
    <property type="evidence" value="ECO:0007669"/>
    <property type="project" value="UniProtKB-EC"/>
</dbReference>
<proteinExistence type="predicted"/>
<gene>
    <name evidence="2" type="ORF">BKA15_001154</name>
</gene>
<name>A0A7Y9LAQ1_9ACTN</name>
<dbReference type="InterPro" id="IPR050491">
    <property type="entry name" value="AmpC-like"/>
</dbReference>
<dbReference type="Proteomes" id="UP000569914">
    <property type="component" value="Unassembled WGS sequence"/>
</dbReference>
<keyword evidence="2" id="KW-0121">Carboxypeptidase</keyword>
<dbReference type="SUPFAM" id="SSF56601">
    <property type="entry name" value="beta-lactamase/transpeptidase-like"/>
    <property type="match status" value="1"/>
</dbReference>
<dbReference type="RefSeq" id="WP_179748839.1">
    <property type="nucleotide sequence ID" value="NZ_JACCBU010000001.1"/>
</dbReference>
<reference evidence="2 3" key="1">
    <citation type="submission" date="2020-07" db="EMBL/GenBank/DDBJ databases">
        <title>Sequencing the genomes of 1000 actinobacteria strains.</title>
        <authorList>
            <person name="Klenk H.-P."/>
        </authorList>
    </citation>
    <scope>NUCLEOTIDE SEQUENCE [LARGE SCALE GENOMIC DNA]</scope>
    <source>
        <strain evidence="2 3">DSM 22083</strain>
    </source>
</reference>
<keyword evidence="2" id="KW-0378">Hydrolase</keyword>
<dbReference type="EC" id="3.4.16.4" evidence="2"/>
<evidence type="ECO:0000259" key="1">
    <source>
        <dbReference type="Pfam" id="PF00144"/>
    </source>
</evidence>
<evidence type="ECO:0000313" key="2">
    <source>
        <dbReference type="EMBL" id="NYE69825.1"/>
    </source>
</evidence>
<keyword evidence="3" id="KW-1185">Reference proteome</keyword>